<keyword evidence="7 11" id="KW-1133">Transmembrane helix</keyword>
<feature type="region of interest" description="Disordered" evidence="10">
    <location>
        <begin position="544"/>
        <end position="567"/>
    </location>
</feature>
<comment type="subcellular location">
    <subcellularLocation>
        <location evidence="1">Golgi apparatus membrane</location>
        <topology evidence="1">Single-pass type II membrane protein</topology>
    </subcellularLocation>
</comment>
<keyword evidence="9 11" id="KW-0472">Membrane</keyword>
<evidence type="ECO:0000256" key="7">
    <source>
        <dbReference type="ARBA" id="ARBA00022989"/>
    </source>
</evidence>
<feature type="region of interest" description="Disordered" evidence="10">
    <location>
        <begin position="86"/>
        <end position="123"/>
    </location>
</feature>
<reference evidence="12 13" key="1">
    <citation type="journal article" date="2018" name="J. Allergy Clin. Immunol.">
        <title>High-quality assembly of Dermatophagoides pteronyssinus genome and transcriptome reveals a wide range of novel allergens.</title>
        <authorList>
            <person name="Liu X.Y."/>
            <person name="Yang K.Y."/>
            <person name="Wang M.Q."/>
            <person name="Kwok J.S."/>
            <person name="Zeng X."/>
            <person name="Yang Z."/>
            <person name="Xiao X.J."/>
            <person name="Lau C.P."/>
            <person name="Li Y."/>
            <person name="Huang Z.M."/>
            <person name="Ba J.G."/>
            <person name="Yim A.K."/>
            <person name="Ouyang C.Y."/>
            <person name="Ngai S.M."/>
            <person name="Chan T.F."/>
            <person name="Leung E.L."/>
            <person name="Liu L."/>
            <person name="Liu Z.G."/>
            <person name="Tsui S.K."/>
        </authorList>
    </citation>
    <scope>NUCLEOTIDE SEQUENCE [LARGE SCALE GENOMIC DNA]</scope>
    <source>
        <strain evidence="12">Derp</strain>
    </source>
</reference>
<keyword evidence="4" id="KW-0808">Transferase</keyword>
<keyword evidence="13" id="KW-1185">Reference proteome</keyword>
<reference evidence="12 13" key="2">
    <citation type="journal article" date="2022" name="Mol. Biol. Evol.">
        <title>Comparative Genomics Reveals Insights into the Divergent Evolution of Astigmatic Mites and Household Pest Adaptations.</title>
        <authorList>
            <person name="Xiong Q."/>
            <person name="Wan A.T."/>
            <person name="Liu X."/>
            <person name="Fung C.S."/>
            <person name="Xiao X."/>
            <person name="Malainual N."/>
            <person name="Hou J."/>
            <person name="Wang L."/>
            <person name="Wang M."/>
            <person name="Yang K.Y."/>
            <person name="Cui Y."/>
            <person name="Leung E.L."/>
            <person name="Nong W."/>
            <person name="Shin S.K."/>
            <person name="Au S.W."/>
            <person name="Jeong K.Y."/>
            <person name="Chew F.T."/>
            <person name="Hui J.H."/>
            <person name="Leung T.F."/>
            <person name="Tungtrongchitr A."/>
            <person name="Zhong N."/>
            <person name="Liu Z."/>
            <person name="Tsui S.K."/>
        </authorList>
    </citation>
    <scope>NUCLEOTIDE SEQUENCE [LARGE SCALE GENOMIC DNA]</scope>
    <source>
        <strain evidence="12">Derp</strain>
    </source>
</reference>
<dbReference type="PANTHER" id="PTHR11214:SF379">
    <property type="entry name" value="HEXOSYLTRANSFERASE-RELATED"/>
    <property type="match status" value="1"/>
</dbReference>
<sequence length="567" mass="64785">MATYQLLPTSASTSSLHQSHHQQQSPPVQQRKALSFTILILMVATATLITIIRFTVNPNLNGQTFVQPTNAFALHYRREQQMMLAKQQQLEQQQQQQKRPLSTFDRRQPVKQIGDSGNGGNVKNKFNTLLSRDPTLVKLVNLVANNNDESKKDEKMKKLPLKSSSSFLTNNNSNNVPINIQPDLKLNPIQQQSYSVSPSSKTSSVTSLMADQRFEKDYRDDPITQSTVMGSSTLNSLGLKKSPLKVIFDKEDLAETERMNIDKEDGCGEDQGAYADLLVLVNSAVFNFDARDAIRETWGKFAIERGAYFYFLLGSTDDQRIQDQVQEEDFKYGDILQGTFQDNYYNLTLKTITMMNWITKKCSKIRYVLKVDDDMMINMQHACDFTEINPNFHKVIIGKLAKKWKPHRSRVSKWFVPYEAYNQTYFPNFVTGPAYFFTGDAARPLWETSISNRTTAFYLEDVFMTGIVAETAGIKRYNHAMMRNVHLKLDSCTFPKIMTSHKHKPDEIRQLWKSLYFSGQKCIKQTNNIVQRTTPKSKIIIVTNSQNNSNSQNKSDSTLVAKNPSKT</sequence>
<keyword evidence="8" id="KW-0333">Golgi apparatus</keyword>
<comment type="caution">
    <text evidence="12">The sequence shown here is derived from an EMBL/GenBank/DDBJ whole genome shotgun (WGS) entry which is preliminary data.</text>
</comment>
<evidence type="ECO:0000256" key="10">
    <source>
        <dbReference type="SAM" id="MobiDB-lite"/>
    </source>
</evidence>
<evidence type="ECO:0000313" key="12">
    <source>
        <dbReference type="EMBL" id="KAH9424491.1"/>
    </source>
</evidence>
<organism evidence="12 13">
    <name type="scientific">Dermatophagoides pteronyssinus</name>
    <name type="common">European house dust mite</name>
    <dbReference type="NCBI Taxonomy" id="6956"/>
    <lineage>
        <taxon>Eukaryota</taxon>
        <taxon>Metazoa</taxon>
        <taxon>Ecdysozoa</taxon>
        <taxon>Arthropoda</taxon>
        <taxon>Chelicerata</taxon>
        <taxon>Arachnida</taxon>
        <taxon>Acari</taxon>
        <taxon>Acariformes</taxon>
        <taxon>Sarcoptiformes</taxon>
        <taxon>Astigmata</taxon>
        <taxon>Psoroptidia</taxon>
        <taxon>Analgoidea</taxon>
        <taxon>Pyroglyphidae</taxon>
        <taxon>Dermatophagoidinae</taxon>
        <taxon>Dermatophagoides</taxon>
    </lineage>
</organism>
<keyword evidence="3" id="KW-0328">Glycosyltransferase</keyword>
<dbReference type="EMBL" id="NJHN03000029">
    <property type="protein sequence ID" value="KAH9424491.1"/>
    <property type="molecule type" value="Genomic_DNA"/>
</dbReference>
<evidence type="ECO:0000256" key="4">
    <source>
        <dbReference type="ARBA" id="ARBA00022679"/>
    </source>
</evidence>
<evidence type="ECO:0000256" key="6">
    <source>
        <dbReference type="ARBA" id="ARBA00022968"/>
    </source>
</evidence>
<evidence type="ECO:0000256" key="3">
    <source>
        <dbReference type="ARBA" id="ARBA00022676"/>
    </source>
</evidence>
<feature type="compositionally biased region" description="Polar residues" evidence="10">
    <location>
        <begin position="558"/>
        <end position="567"/>
    </location>
</feature>
<feature type="compositionally biased region" description="Low complexity" evidence="10">
    <location>
        <begin position="86"/>
        <end position="98"/>
    </location>
</feature>
<accession>A0ABQ8JPF6</accession>
<dbReference type="InterPro" id="IPR002659">
    <property type="entry name" value="Glyco_trans_31"/>
</dbReference>
<feature type="transmembrane region" description="Helical" evidence="11">
    <location>
        <begin position="33"/>
        <end position="56"/>
    </location>
</feature>
<comment type="similarity">
    <text evidence="2">Belongs to the glycosyltransferase 31 family.</text>
</comment>
<evidence type="ECO:0000256" key="8">
    <source>
        <dbReference type="ARBA" id="ARBA00023034"/>
    </source>
</evidence>
<feature type="compositionally biased region" description="Low complexity" evidence="10">
    <location>
        <begin position="544"/>
        <end position="557"/>
    </location>
</feature>
<evidence type="ECO:0000256" key="11">
    <source>
        <dbReference type="SAM" id="Phobius"/>
    </source>
</evidence>
<keyword evidence="6" id="KW-0735">Signal-anchor</keyword>
<protein>
    <submittedName>
        <fullName evidence="12">Uncharacterized protein</fullName>
    </submittedName>
</protein>
<evidence type="ECO:0000256" key="1">
    <source>
        <dbReference type="ARBA" id="ARBA00004323"/>
    </source>
</evidence>
<dbReference type="Gene3D" id="3.90.550.50">
    <property type="match status" value="1"/>
</dbReference>
<evidence type="ECO:0000313" key="13">
    <source>
        <dbReference type="Proteomes" id="UP000887458"/>
    </source>
</evidence>
<evidence type="ECO:0000256" key="9">
    <source>
        <dbReference type="ARBA" id="ARBA00023136"/>
    </source>
</evidence>
<feature type="region of interest" description="Disordered" evidence="10">
    <location>
        <begin position="1"/>
        <end position="28"/>
    </location>
</feature>
<dbReference type="PANTHER" id="PTHR11214">
    <property type="entry name" value="BETA-1,3-N-ACETYLGLUCOSAMINYLTRANSFERASE"/>
    <property type="match status" value="1"/>
</dbReference>
<evidence type="ECO:0000256" key="2">
    <source>
        <dbReference type="ARBA" id="ARBA00008661"/>
    </source>
</evidence>
<name>A0ABQ8JPF6_DERPT</name>
<evidence type="ECO:0000256" key="5">
    <source>
        <dbReference type="ARBA" id="ARBA00022692"/>
    </source>
</evidence>
<dbReference type="Proteomes" id="UP000887458">
    <property type="component" value="Unassembled WGS sequence"/>
</dbReference>
<proteinExistence type="inferred from homology"/>
<dbReference type="Pfam" id="PF01762">
    <property type="entry name" value="Galactosyl_T"/>
    <property type="match status" value="1"/>
</dbReference>
<keyword evidence="5 11" id="KW-0812">Transmembrane</keyword>
<feature type="compositionally biased region" description="Low complexity" evidence="10">
    <location>
        <begin position="8"/>
        <end position="28"/>
    </location>
</feature>
<gene>
    <name evidence="12" type="ORF">DERP_004676</name>
</gene>